<dbReference type="GeneID" id="64141146"/>
<dbReference type="KEGG" id="rqi:C1M55_16530"/>
<dbReference type="Pfam" id="PF04167">
    <property type="entry name" value="DUF402"/>
    <property type="match status" value="1"/>
</dbReference>
<dbReference type="InterPro" id="IPR014465">
    <property type="entry name" value="UCP012622"/>
</dbReference>
<dbReference type="Gene3D" id="2.40.380.10">
    <property type="entry name" value="FomD-like"/>
    <property type="match status" value="1"/>
</dbReference>
<organism evidence="2 3">
    <name type="scientific">Rhodococcus qingshengii</name>
    <dbReference type="NCBI Taxonomy" id="334542"/>
    <lineage>
        <taxon>Bacteria</taxon>
        <taxon>Bacillati</taxon>
        <taxon>Actinomycetota</taxon>
        <taxon>Actinomycetes</taxon>
        <taxon>Mycobacteriales</taxon>
        <taxon>Nocardiaceae</taxon>
        <taxon>Rhodococcus</taxon>
        <taxon>Rhodococcus erythropolis group</taxon>
    </lineage>
</organism>
<comment type="caution">
    <text evidence="2">The sequence shown here is derived from an EMBL/GenBank/DDBJ whole genome shotgun (WGS) entry which is preliminary data.</text>
</comment>
<dbReference type="InterPro" id="IPR007295">
    <property type="entry name" value="DUF402"/>
</dbReference>
<dbReference type="RefSeq" id="WP_003944071.1">
    <property type="nucleotide sequence ID" value="NZ_AP023172.1"/>
</dbReference>
<proteinExistence type="predicted"/>
<dbReference type="InterPro" id="IPR035930">
    <property type="entry name" value="FomD-like_sf"/>
</dbReference>
<evidence type="ECO:0000259" key="1">
    <source>
        <dbReference type="Pfam" id="PF04167"/>
    </source>
</evidence>
<evidence type="ECO:0000313" key="3">
    <source>
        <dbReference type="Proteomes" id="UP000230886"/>
    </source>
</evidence>
<sequence length="172" mass="19902">MSEERPHIHRPKVETFDIAARTNVDPKGFVRPVEHYREEPWGLYMARHADHPRFHYLESWIIPELGIRASILHFTPEHIRDWDFYVDIGDFIRGDQVWTSEDHYLDLIVQTGRSVELLDVDELLEANTAGILDPKTSERAMLNAARAIEGIAAHGHDLDAWLTSVGMPVTWR</sequence>
<dbReference type="PIRSF" id="PIRSF012622">
    <property type="entry name" value="UCP012622"/>
    <property type="match status" value="1"/>
</dbReference>
<reference evidence="2 3" key="1">
    <citation type="submission" date="2017-07" db="EMBL/GenBank/DDBJ databases">
        <title>Draft sequence of Rhodococcus enclensis 23b-28.</title>
        <authorList>
            <person name="Besaury L."/>
            <person name="Sancelme M."/>
            <person name="Amato P."/>
            <person name="Lallement A."/>
            <person name="Delort A.-M."/>
        </authorList>
    </citation>
    <scope>NUCLEOTIDE SEQUENCE [LARGE SCALE GENOMIC DNA]</scope>
    <source>
        <strain evidence="2 3">23b-28</strain>
    </source>
</reference>
<dbReference type="Proteomes" id="UP000230886">
    <property type="component" value="Unassembled WGS sequence"/>
</dbReference>
<dbReference type="AlphaFoldDB" id="A0A1C4E724"/>
<gene>
    <name evidence="2" type="ORF">CHR55_24120</name>
</gene>
<name>A0A1C4E724_RHOSG</name>
<accession>A0A1C4E724</accession>
<dbReference type="SUPFAM" id="SSF159234">
    <property type="entry name" value="FomD-like"/>
    <property type="match status" value="1"/>
</dbReference>
<protein>
    <submittedName>
        <fullName evidence="2">DUF402 domain-containing protein</fullName>
    </submittedName>
</protein>
<feature type="domain" description="DUF402" evidence="1">
    <location>
        <begin position="30"/>
        <end position="156"/>
    </location>
</feature>
<evidence type="ECO:0000313" key="2">
    <source>
        <dbReference type="EMBL" id="PCK24756.1"/>
    </source>
</evidence>
<dbReference type="EMBL" id="NOVD01000024">
    <property type="protein sequence ID" value="PCK24756.1"/>
    <property type="molecule type" value="Genomic_DNA"/>
</dbReference>
<accession>A0A7I8B563</accession>